<dbReference type="RefSeq" id="WP_099140535.1">
    <property type="nucleotide sequence ID" value="NZ_CAWNOR010000053.1"/>
</dbReference>
<organism evidence="3 4">
    <name type="scientific">Xenorhabdus kozodoii</name>
    <dbReference type="NCBI Taxonomy" id="351676"/>
    <lineage>
        <taxon>Bacteria</taxon>
        <taxon>Pseudomonadati</taxon>
        <taxon>Pseudomonadota</taxon>
        <taxon>Gammaproteobacteria</taxon>
        <taxon>Enterobacterales</taxon>
        <taxon>Morganellaceae</taxon>
        <taxon>Xenorhabdus</taxon>
    </lineage>
</organism>
<accession>A0A2D0LH06</accession>
<dbReference type="AlphaFoldDB" id="A0A2D0LH06"/>
<comment type="caution">
    <text evidence="3">The sequence shown here is derived from an EMBL/GenBank/DDBJ whole genome shotgun (WGS) entry which is preliminary data.</text>
</comment>
<keyword evidence="4" id="KW-1185">Reference proteome</keyword>
<dbReference type="OrthoDB" id="6448141at2"/>
<dbReference type="EMBL" id="NJCX01000002">
    <property type="protein sequence ID" value="PHM74903.1"/>
    <property type="molecule type" value="Genomic_DNA"/>
</dbReference>
<feature type="domain" description="Thoeris anti-defense 2-like" evidence="1">
    <location>
        <begin position="32"/>
        <end position="100"/>
    </location>
</feature>
<proteinExistence type="predicted"/>
<dbReference type="InterPro" id="IPR021361">
    <property type="entry name" value="Tad2-like_dom"/>
</dbReference>
<feature type="domain" description="DUF7823" evidence="2">
    <location>
        <begin position="159"/>
        <end position="282"/>
    </location>
</feature>
<evidence type="ECO:0000259" key="1">
    <source>
        <dbReference type="Pfam" id="PF11195"/>
    </source>
</evidence>
<name>A0A2D0LH06_9GAMM</name>
<dbReference type="InterPro" id="IPR056725">
    <property type="entry name" value="DUF7823"/>
</dbReference>
<evidence type="ECO:0000259" key="2">
    <source>
        <dbReference type="Pfam" id="PF25136"/>
    </source>
</evidence>
<evidence type="ECO:0000313" key="3">
    <source>
        <dbReference type="EMBL" id="PHM74903.1"/>
    </source>
</evidence>
<dbReference type="Pfam" id="PF25136">
    <property type="entry name" value="DUF7823"/>
    <property type="match status" value="1"/>
</dbReference>
<reference evidence="3 4" key="1">
    <citation type="journal article" date="2017" name="Nat. Microbiol.">
        <title>Natural product diversity associated with the nematode symbionts Photorhabdus and Xenorhabdus.</title>
        <authorList>
            <person name="Tobias N.J."/>
            <person name="Wolff H."/>
            <person name="Djahanschiri B."/>
            <person name="Grundmann F."/>
            <person name="Kronenwerth M."/>
            <person name="Shi Y.M."/>
            <person name="Simonyi S."/>
            <person name="Grun P."/>
            <person name="Shapiro-Ilan D."/>
            <person name="Pidot S.J."/>
            <person name="Stinear T.P."/>
            <person name="Ebersberger I."/>
            <person name="Bode H.B."/>
        </authorList>
    </citation>
    <scope>NUCLEOTIDE SEQUENCE [LARGE SCALE GENOMIC DNA]</scope>
    <source>
        <strain evidence="3 4">DSM 17907</strain>
    </source>
</reference>
<protein>
    <submittedName>
        <fullName evidence="3">Uncharacterized protein</fullName>
    </submittedName>
</protein>
<evidence type="ECO:0000313" key="4">
    <source>
        <dbReference type="Proteomes" id="UP000221101"/>
    </source>
</evidence>
<dbReference type="Proteomes" id="UP000221101">
    <property type="component" value="Unassembled WGS sequence"/>
</dbReference>
<sequence>MSDVSKPDTPKCPLDLSQYQVLVNNVSPVGSCPWALIQVYAGVKVHRSGWNAPKEHLRLDYESGTGSDKGNPYIEKSDKDGVWGTWQPTKEDLVACDWKLLTAEDNKPKPVDCMLSFTLELGAGKDMEGPAWGYLNEDVDGPAWGYLNAGETSHYKGPAFGTLTTVQNNVGIANISMFYFRDNGQMMFGVIPAQDNPLQARELFTKTLYVTVDNTTYNLGGNPSAGGIDAQLAAALPRHMAGNPSAGDIDNNFSDYFSNDTRKLGAILKETGKTKHFCLTWK</sequence>
<dbReference type="Pfam" id="PF11195">
    <property type="entry name" value="Tad2-like"/>
    <property type="match status" value="1"/>
</dbReference>
<gene>
    <name evidence="3" type="ORF">Xkoz_00434</name>
</gene>